<dbReference type="Gene3D" id="2.60.40.10">
    <property type="entry name" value="Immunoglobulins"/>
    <property type="match status" value="9"/>
</dbReference>
<dbReference type="Pfam" id="PF00435">
    <property type="entry name" value="Spectrin"/>
    <property type="match status" value="1"/>
</dbReference>
<sequence length="3224" mass="362658">MDQYVDVKRASLCVDTILNQLGGRQLDVSDAWRKWLTSINYKKDIFNKWNKNMADSVNTLEWVTKIQSQLFPILLEDYETCNDVLRELERKESIVIPEIKKSQNDIETRIKEAEELALKGEVPPPEENQKILKELMEVHEKNQNTLTEYQVLVQMLQSFFKNLAEVEKTIDNTKLNEILNGAKNKNVQHVENVMKEHEVYCQTVTELFKFTKVECDSIINKINGLEPPHVRQIDVNKIKEFFNKRQNDFETQSTEKKYELEQERQLCQFDEDLREINSTLSDLNDQLVSIRGQYGESQVTAKATSQAFVFFEKTIELLEQRIKTFVESGEDLLSSNHSSSPHIERELNKMKDKWKEFYEQVKESRRLIDLSIEYYTLIDEAEEWFREGSKLLVVIARKTTLVRKPEEATELLNEVATFLKPGEVRQDERIRKIGQYANELFGKESSKHILSVVSENREMIESFTLISQELSNLAENLKESEMERERLKQEQKEMDDNLAACKAEALAAKAAAAAAEEAKRASELAAKALKEITITTQIHKVEITQVNSVSSKDRYSSPPKKLKTDDGEPPDFVVPLRDATVREGEKFEFKCKVSGQPTPEIMWLKDGMAVESNPDYQTEFNTEENTCSLKIDETFAEDTATFTCKAINSFGSAETSALLTVADTVIDENLTPPKFTEPLKPITCKEGGTCELSCRVEGYPLPTVQWYKDQNCVDDVPDYIITYNNGEAKLKFEQVFLEDQSEYTCKATNSVGTTETTAYFTVDPLEPTTAPEIIQPLSNVMARAGQKVKLECEVFGLPEPEISWYHDGKPLRVNHDIITTYKKNMANLCISETFPKDAGVYKMVAKNIAGEAISTCNVSVKGLLPTETSDSEMASDVEPTKPSIQLQLKDQSVVEKNTVLMECIIVGQPEPEVIWYHNDEPVKESDDVILIFYGDHCSLLFKDVYLEDAGVYKVVAINSAGEASSSCYLSVYQEKDENVEKEKNIEVTHENVKIEEVVEVESTKVVETDEKEKSESENVKIETEDEKLDSEDVKIETVDDEKYEMENVSLEIQDDKLESEGGIVVETDNEKVDGESENQIMIDEEEKLKKTLPKFTKTLTDVSVEEGEKVSFECCVIGEPKPDIKWYRNNQLIGITQNVQMDEDADGNVTLTLTEVTPEDGGTFKVKAINSSGEADSIAQLNVKTVKQYEILTEEKEEEDDSPPVFTKKFNDVTTKENEQVVFTCAVEGKPKPEVKWKINDVEITSNDNYKLSNDGNDYELCIFKVGQKETGNVSCVAENEAGKSIYTAKLSVRDSSLHKEVKLIPFIEPKITTNMEIFDSSKLTTKREIVMESMTSSSSNKIISSSSSSAYGPSSGEPNVEVHSYLSKDETSVTQINQQPVEEVKSHESKEYHKKNNDVIVNKEDSSLVTTKTTDNQIEGLVKSNSLLMLGPKLARKSMVPKFVTPVQGKIVNQGTDVELLGVIEGYPPPTITWTKNGVNVEPVDNKIEISFELNQAKLKIYNTTPDDAGKYSCQAANSVGTATSTTDLIVKKSVFPPVLGKRLQSQSVPRGERARMEVEVTGMPEPTVAWFKDDVPIKSCELFRIISQGHCHTLIIDKVNDEHSGRYTVKATNAGGMTQSIADLVVGEEGQSENYSSITNYHDKIQSAVQLKPEPSDKSSSEVKMESEKTVKNLFDTENEIKPEDSVTVTETTKTQKIIRVKLEREGSPGKNEDDKPLEPKIETKIEKIVAVHLPTDKTSTEETDSSLKGTQSSLEFFKDLLSKNREDSSESKTVESKVESVETTSDLTNVIPSSELFGKQSKVISEIKTVKSGDNEMEPTIAESIMLPTTLKLANESYSLVREEKSCVKSESIEKKIHTVFEKPQCDLKLTMPQTTEDENQFVIKPEPPPEVGFIPGSEKSKIFEDVSQKVKKLEEFNKAGSPAEPPSGGIRLLPLVFPKPVQPEMPQKKETVVEKERVIETLPPLSWLSDESFSKEDKEVFQSTQSISIKEEKAQNQTMSSYVEPVKSIPPAQLHLPKQRDHRPTSPRPSAEGIAMEKLWTAKKPYEDYQPLLEPSKPATIYRPSSSLEPMRAASPRPSAEGIAMEKLWTPHRSADNSRPASSLGFSNVSPTPKPSQEGIAMDKIWSHSHKETSVNNSWLSAQPKEKIQPTYVKPQPVLKTEPSTYLPQTNETTNYQSMESSKNEKYIRQFTEINYPKGPEIKPLPPNVPVTHYIAKSRLIRQTQSMDRHLEYSSESSSSLQQSWYDSSLTQSNISNYDLKAPSLIQKIQDSEKTSYQTSQIAPGPPPEFCMSSTESKVYSPKVTEVSSNKSNFYPPPSGFTPVQSTKKIIPPKRELKRSISLESKPFERFPDLEPFPFKPDPPRPKPAKCPPPPTPSKFVKCRFTESDYESDYDSHYSLKWRPYESDNEDLKYRKVKAPSANYQPRRPQSTGPEPLPPSKFENPPQFSGPPRPVIDTSMKIYSQNVTENKEIKKKLSKVKKTSPPKFKPGSPPKFVQTTPKNKPDSPKAKQKLFKQPDSGYMADTDEPFGLRKTEESSMVQEDYSKQTLYESYSSKNSMEYSTTRKALESIQNLEPFPYKVEPIQSAPKNFGPPPPQPSKFFKRELKESDYESDYECRIQPVWNSEGQTYKPVRPVLTPSGKHHYVNYGRTPTPPTEFDVPPVMEGATRPKFEPIAPETRLHSTSSQMLIKPKPVTPKILKPGINLKPGSPPEIGFAPAYPKAVETSNIMSFQEDTETSRRIVNVQQTTRMISLEGKKEKSQFESNYGSNFNKMHYKDSPFKKVKSVESYSKSNNYSSQQTKEPDIILQPGEPPELVYAKIPVSVASSYANKHIKDMTHSFKTKAQQFVSDVMTDTKKPDKSILKSSSHSSQQNGSTTNEPHTYREENRFSEKGTKHIDPDTGLIYFKYDFGYEFGIVLPGEGGKKCVSGGGNSSSSSSKPEIQSAKGLESIDFPVLHEKTCKDVQSSPGKPKKFTHFKSVKWDPMSESEMSEVEDYQKKRNSFPTKGPQVTIPGNRWESSPSPLSISPMSSISPKCQRSTPLDLSVSPTWNRSNTPTSTTPGLNQKSVMSQSKEPLSKPNFITPLRDIAVVSGQPARFECIVQAEPTPNVLWMKDGRILDNSQYHEIQYKNGVCRLTILQAYPADSGNYSCSATNMLGTAETTATLIVPGKKWDSVEATTQLKFLGVFPFPKGGTFAGIQPEIRSPPPPKPEPPGPHS</sequence>
<dbReference type="EMBL" id="DS235854">
    <property type="protein sequence ID" value="EEB18957.1"/>
    <property type="molecule type" value="Genomic_DNA"/>
</dbReference>
<feature type="domain" description="Ig-like" evidence="7">
    <location>
        <begin position="1203"/>
        <end position="1292"/>
    </location>
</feature>
<feature type="region of interest" description="Disordered" evidence="6">
    <location>
        <begin position="2014"/>
        <end position="2038"/>
    </location>
</feature>
<feature type="compositionally biased region" description="Polar residues" evidence="6">
    <location>
        <begin position="2101"/>
        <end position="2115"/>
    </location>
</feature>
<name>E0W001_PEDHC</name>
<dbReference type="Proteomes" id="UP000009046">
    <property type="component" value="Unassembled WGS sequence"/>
</dbReference>
<dbReference type="FunFam" id="2.60.40.10:FF:000425">
    <property type="entry name" value="Myosin light chain kinase"/>
    <property type="match status" value="5"/>
</dbReference>
<keyword evidence="5" id="KW-0175">Coiled coil</keyword>
<dbReference type="SMART" id="SM00408">
    <property type="entry name" value="IGc2"/>
    <property type="match status" value="9"/>
</dbReference>
<comment type="subcellular location">
    <subcellularLocation>
        <location evidence="1">Cytoplasm</location>
        <location evidence="1">Myofibril</location>
    </subcellularLocation>
</comment>
<feature type="domain" description="Ig-like" evidence="7">
    <location>
        <begin position="882"/>
        <end position="970"/>
    </location>
</feature>
<dbReference type="OrthoDB" id="2152335at2759"/>
<dbReference type="HOGENOM" id="CLU_000275_0_0_1"/>
<dbReference type="Pfam" id="PF25101">
    <property type="entry name" value="Spectrin_7"/>
    <property type="match status" value="1"/>
</dbReference>
<feature type="region of interest" description="Disordered" evidence="6">
    <location>
        <begin position="2060"/>
        <end position="2083"/>
    </location>
</feature>
<feature type="region of interest" description="Disordered" evidence="6">
    <location>
        <begin position="2413"/>
        <end position="2549"/>
    </location>
</feature>
<dbReference type="KEGG" id="phu:Phum_PHUM541100"/>
<dbReference type="FunFam" id="2.60.40.10:FF:000080">
    <property type="entry name" value="Myosin light chain kinase, smooth muscle"/>
    <property type="match status" value="1"/>
</dbReference>
<feature type="region of interest" description="Disordered" evidence="6">
    <location>
        <begin position="1883"/>
        <end position="1902"/>
    </location>
</feature>
<dbReference type="eggNOG" id="KOG4240">
    <property type="taxonomic scope" value="Eukaryota"/>
</dbReference>
<keyword evidence="3" id="KW-0963">Cytoplasm</keyword>
<feature type="region of interest" description="Disordered" evidence="6">
    <location>
        <begin position="2931"/>
        <end position="2951"/>
    </location>
</feature>
<dbReference type="InterPro" id="IPR003598">
    <property type="entry name" value="Ig_sub2"/>
</dbReference>
<feature type="region of interest" description="Disordered" evidence="6">
    <location>
        <begin position="3202"/>
        <end position="3224"/>
    </location>
</feature>
<feature type="compositionally biased region" description="Polar residues" evidence="6">
    <location>
        <begin position="2426"/>
        <end position="2437"/>
    </location>
</feature>
<feature type="region of interest" description="Disordered" evidence="6">
    <location>
        <begin position="1005"/>
        <end position="1027"/>
    </location>
</feature>
<dbReference type="PANTHER" id="PTHR47633">
    <property type="entry name" value="IMMUNOGLOBULIN"/>
    <property type="match status" value="1"/>
</dbReference>
<feature type="compositionally biased region" description="Low complexity" evidence="6">
    <location>
        <begin position="2871"/>
        <end position="2884"/>
    </location>
</feature>
<evidence type="ECO:0000256" key="1">
    <source>
        <dbReference type="ARBA" id="ARBA00004657"/>
    </source>
</evidence>
<dbReference type="FunCoup" id="E0W001">
    <property type="interactions" value="25"/>
</dbReference>
<feature type="compositionally biased region" description="Basic and acidic residues" evidence="6">
    <location>
        <begin position="2887"/>
        <end position="2901"/>
    </location>
</feature>
<feature type="domain" description="Ig-like" evidence="7">
    <location>
        <begin position="673"/>
        <end position="761"/>
    </location>
</feature>
<dbReference type="InterPro" id="IPR013098">
    <property type="entry name" value="Ig_I-set"/>
</dbReference>
<proteinExistence type="inferred from homology"/>
<keyword evidence="4" id="KW-0393">Immunoglobulin domain</keyword>
<feature type="region of interest" description="Disordered" evidence="6">
    <location>
        <begin position="3005"/>
        <end position="3083"/>
    </location>
</feature>
<dbReference type="FunFam" id="2.60.40.10:FF:000519">
    <property type="entry name" value="Muscle M-line assembly protein unc-89"/>
    <property type="match status" value="1"/>
</dbReference>
<feature type="coiled-coil region" evidence="5">
    <location>
        <begin position="470"/>
        <end position="531"/>
    </location>
</feature>
<comment type="similarity">
    <text evidence="2">Belongs to the protein kinase superfamily. CAMK Ser/Thr protein kinase family.</text>
</comment>
<feature type="region of interest" description="Disordered" evidence="6">
    <location>
        <begin position="1335"/>
        <end position="1396"/>
    </location>
</feature>
<organism>
    <name type="scientific">Pediculus humanus subsp. corporis</name>
    <name type="common">Body louse</name>
    <dbReference type="NCBI Taxonomy" id="121224"/>
    <lineage>
        <taxon>Eukaryota</taxon>
        <taxon>Metazoa</taxon>
        <taxon>Ecdysozoa</taxon>
        <taxon>Arthropoda</taxon>
        <taxon>Hexapoda</taxon>
        <taxon>Insecta</taxon>
        <taxon>Pterygota</taxon>
        <taxon>Neoptera</taxon>
        <taxon>Paraneoptera</taxon>
        <taxon>Psocodea</taxon>
        <taxon>Troctomorpha</taxon>
        <taxon>Phthiraptera</taxon>
        <taxon>Anoplura</taxon>
        <taxon>Pediculidae</taxon>
        <taxon>Pediculus</taxon>
    </lineage>
</organism>
<dbReference type="OMA" id="TERCTAH"/>
<dbReference type="RefSeq" id="XP_002431695.1">
    <property type="nucleotide sequence ID" value="XM_002431650.1"/>
</dbReference>
<dbReference type="InterPro" id="IPR003599">
    <property type="entry name" value="Ig_sub"/>
</dbReference>
<dbReference type="InterPro" id="IPR013783">
    <property type="entry name" value="Ig-like_fold"/>
</dbReference>
<dbReference type="EnsemblMetazoa" id="PHUM541100-RA">
    <property type="protein sequence ID" value="PHUM541100-PA"/>
    <property type="gene ID" value="PHUM541100"/>
</dbReference>
<dbReference type="GO" id="GO:0031430">
    <property type="term" value="C:M band"/>
    <property type="evidence" value="ECO:0007669"/>
    <property type="project" value="UniProtKB-ARBA"/>
</dbReference>
<feature type="compositionally biased region" description="Basic and acidic residues" evidence="6">
    <location>
        <begin position="1383"/>
        <end position="1396"/>
    </location>
</feature>
<dbReference type="EMBL" id="AAZO01006573">
    <property type="status" value="NOT_ANNOTATED_CDS"/>
    <property type="molecule type" value="Genomic_DNA"/>
</dbReference>
<keyword evidence="10" id="KW-1185">Reference proteome</keyword>
<dbReference type="GO" id="GO:0040017">
    <property type="term" value="P:positive regulation of locomotion"/>
    <property type="evidence" value="ECO:0007669"/>
    <property type="project" value="UniProtKB-ARBA"/>
</dbReference>
<dbReference type="Pfam" id="PF07679">
    <property type="entry name" value="I-set"/>
    <property type="match status" value="9"/>
</dbReference>
<dbReference type="FunFam" id="2.60.40.10:FF:000107">
    <property type="entry name" value="Myosin, light chain kinase a"/>
    <property type="match status" value="1"/>
</dbReference>
<feature type="domain" description="Ig-like" evidence="7">
    <location>
        <begin position="1093"/>
        <end position="1182"/>
    </location>
</feature>
<feature type="region of interest" description="Disordered" evidence="6">
    <location>
        <begin position="2140"/>
        <end position="2174"/>
    </location>
</feature>
<feature type="compositionally biased region" description="Low complexity" evidence="6">
    <location>
        <begin position="2238"/>
        <end position="2250"/>
    </location>
</feature>
<feature type="region of interest" description="Disordered" evidence="6">
    <location>
        <begin position="2275"/>
        <end position="2298"/>
    </location>
</feature>
<protein>
    <submittedName>
        <fullName evidence="8 9">Titin, putative</fullName>
    </submittedName>
</protein>
<feature type="domain" description="Ig-like" evidence="7">
    <location>
        <begin position="1538"/>
        <end position="1627"/>
    </location>
</feature>
<dbReference type="SUPFAM" id="SSF46966">
    <property type="entry name" value="Spectrin repeat"/>
    <property type="match status" value="1"/>
</dbReference>
<feature type="compositionally biased region" description="Basic and acidic residues" evidence="6">
    <location>
        <begin position="2337"/>
        <end position="2357"/>
    </location>
</feature>
<reference evidence="8" key="1">
    <citation type="submission" date="2007-04" db="EMBL/GenBank/DDBJ databases">
        <title>Annotation of Pediculus humanus corporis strain USDA.</title>
        <authorList>
            <person name="Kirkness E."/>
            <person name="Hannick L."/>
            <person name="Hass B."/>
            <person name="Bruggner R."/>
            <person name="Lawson D."/>
            <person name="Bidwell S."/>
            <person name="Joardar V."/>
            <person name="Caler E."/>
            <person name="Walenz B."/>
            <person name="Inman J."/>
            <person name="Schobel S."/>
            <person name="Galinsky K."/>
            <person name="Amedeo P."/>
            <person name="Strausberg R."/>
        </authorList>
    </citation>
    <scope>NUCLEOTIDE SEQUENCE</scope>
    <source>
        <strain evidence="8">USDA</strain>
    </source>
</reference>
<dbReference type="CDD" id="cd00096">
    <property type="entry name" value="Ig"/>
    <property type="match status" value="1"/>
</dbReference>
<dbReference type="SMART" id="SM00409">
    <property type="entry name" value="IG"/>
    <property type="match status" value="9"/>
</dbReference>
<dbReference type="SUPFAM" id="SSF48726">
    <property type="entry name" value="Immunoglobulin"/>
    <property type="match status" value="9"/>
</dbReference>
<feature type="compositionally biased region" description="Low complexity" evidence="6">
    <location>
        <begin position="3025"/>
        <end position="3040"/>
    </location>
</feature>
<feature type="region of interest" description="Disordered" evidence="6">
    <location>
        <begin position="2095"/>
        <end position="2124"/>
    </location>
</feature>
<evidence type="ECO:0000256" key="4">
    <source>
        <dbReference type="ARBA" id="ARBA00023319"/>
    </source>
</evidence>
<feature type="compositionally biased region" description="Basic and acidic residues" evidence="6">
    <location>
        <begin position="2859"/>
        <end position="2868"/>
    </location>
</feature>
<reference evidence="9" key="3">
    <citation type="submission" date="2021-02" db="UniProtKB">
        <authorList>
            <consortium name="EnsemblMetazoa"/>
        </authorList>
    </citation>
    <scope>IDENTIFICATION</scope>
    <source>
        <strain evidence="9">USDA</strain>
    </source>
</reference>
<feature type="region of interest" description="Disordered" evidence="6">
    <location>
        <begin position="548"/>
        <end position="571"/>
    </location>
</feature>
<evidence type="ECO:0000256" key="3">
    <source>
        <dbReference type="ARBA" id="ARBA00022490"/>
    </source>
</evidence>
<gene>
    <name evidence="9" type="primary">8235649</name>
    <name evidence="8" type="ORF">Phum_PHUM541100</name>
</gene>
<dbReference type="GO" id="GO:0045989">
    <property type="term" value="P:positive regulation of striated muscle contraction"/>
    <property type="evidence" value="ECO:0007669"/>
    <property type="project" value="UniProtKB-ARBA"/>
</dbReference>
<feature type="region of interest" description="Disordered" evidence="6">
    <location>
        <begin position="2312"/>
        <end position="2384"/>
    </location>
</feature>
<evidence type="ECO:0000313" key="10">
    <source>
        <dbReference type="Proteomes" id="UP000009046"/>
    </source>
</evidence>
<dbReference type="STRING" id="121224.E0W001"/>
<dbReference type="InterPro" id="IPR036179">
    <property type="entry name" value="Ig-like_dom_sf"/>
</dbReference>
<evidence type="ECO:0000256" key="5">
    <source>
        <dbReference type="SAM" id="Coils"/>
    </source>
</evidence>
<dbReference type="CTD" id="8235649"/>
<accession>E0W001</accession>
<dbReference type="InterPro" id="IPR002017">
    <property type="entry name" value="Spectrin_repeat"/>
</dbReference>
<evidence type="ECO:0000313" key="9">
    <source>
        <dbReference type="EnsemblMetazoa" id="PHUM541100-PA"/>
    </source>
</evidence>
<feature type="compositionally biased region" description="Pro residues" evidence="6">
    <location>
        <begin position="3210"/>
        <end position="3224"/>
    </location>
</feature>
<dbReference type="PROSITE" id="PS50835">
    <property type="entry name" value="IG_LIKE"/>
    <property type="match status" value="9"/>
</dbReference>
<dbReference type="SMART" id="SM00150">
    <property type="entry name" value="SPEC"/>
    <property type="match status" value="2"/>
</dbReference>
<feature type="compositionally biased region" description="Basic residues" evidence="6">
    <location>
        <begin position="2477"/>
        <end position="2488"/>
    </location>
</feature>
<dbReference type="CDD" id="cd00176">
    <property type="entry name" value="SPEC"/>
    <property type="match status" value="2"/>
</dbReference>
<dbReference type="GeneID" id="8235649"/>
<dbReference type="VEuPathDB" id="VectorBase:PHUM541100"/>
<feature type="domain" description="Ig-like" evidence="7">
    <location>
        <begin position="771"/>
        <end position="859"/>
    </location>
</feature>
<feature type="region of interest" description="Disordered" evidence="6">
    <location>
        <begin position="2230"/>
        <end position="2250"/>
    </location>
</feature>
<dbReference type="FunFam" id="2.60.40.10:FF:000344">
    <property type="entry name" value="Muscle M-line assembly protein unc-89"/>
    <property type="match status" value="1"/>
</dbReference>
<dbReference type="InterPro" id="IPR007110">
    <property type="entry name" value="Ig-like_dom"/>
</dbReference>
<dbReference type="InParanoid" id="E0W001"/>
<dbReference type="eggNOG" id="KOG1181">
    <property type="taxonomic scope" value="Eukaryota"/>
</dbReference>
<feature type="region of interest" description="Disordered" evidence="6">
    <location>
        <begin position="2859"/>
        <end position="2901"/>
    </location>
</feature>
<dbReference type="InterPro" id="IPR018159">
    <property type="entry name" value="Spectrin/alpha-actinin"/>
</dbReference>
<feature type="domain" description="Ig-like" evidence="7">
    <location>
        <begin position="3085"/>
        <end position="3173"/>
    </location>
</feature>
<evidence type="ECO:0000313" key="8">
    <source>
        <dbReference type="EMBL" id="EEB18957.1"/>
    </source>
</evidence>
<dbReference type="InterPro" id="IPR058157">
    <property type="entry name" value="Spectrin_met"/>
</dbReference>
<evidence type="ECO:0000256" key="2">
    <source>
        <dbReference type="ARBA" id="ARBA00006692"/>
    </source>
</evidence>
<dbReference type="PANTHER" id="PTHR47633:SF15">
    <property type="entry name" value="IG-LIKE DOMAIN-CONTAINING PROTEIN"/>
    <property type="match status" value="1"/>
</dbReference>
<dbReference type="eggNOG" id="KOG0613">
    <property type="taxonomic scope" value="Eukaryota"/>
</dbReference>
<feature type="compositionally biased region" description="Basic and acidic residues" evidence="6">
    <location>
        <begin position="1005"/>
        <end position="1022"/>
    </location>
</feature>
<feature type="domain" description="Ig-like" evidence="7">
    <location>
        <begin position="1442"/>
        <end position="1531"/>
    </location>
</feature>
<evidence type="ECO:0000259" key="7">
    <source>
        <dbReference type="PROSITE" id="PS50835"/>
    </source>
</evidence>
<dbReference type="GO" id="GO:0045214">
    <property type="term" value="P:sarcomere organization"/>
    <property type="evidence" value="ECO:0007669"/>
    <property type="project" value="UniProtKB-ARBA"/>
</dbReference>
<reference evidence="8" key="2">
    <citation type="submission" date="2007-04" db="EMBL/GenBank/DDBJ databases">
        <title>The genome of the human body louse.</title>
        <authorList>
            <consortium name="The Human Body Louse Genome Consortium"/>
            <person name="Kirkness E."/>
            <person name="Walenz B."/>
            <person name="Hass B."/>
            <person name="Bruggner R."/>
            <person name="Strausberg R."/>
        </authorList>
    </citation>
    <scope>NUCLEOTIDE SEQUENCE</scope>
    <source>
        <strain evidence="8">USDA</strain>
    </source>
</reference>
<feature type="compositionally biased region" description="Polar residues" evidence="6">
    <location>
        <begin position="3042"/>
        <end position="3080"/>
    </location>
</feature>
<feature type="compositionally biased region" description="Low complexity" evidence="6">
    <location>
        <begin position="1335"/>
        <end position="1356"/>
    </location>
</feature>
<dbReference type="Gene3D" id="1.20.58.60">
    <property type="match status" value="1"/>
</dbReference>
<dbReference type="GO" id="GO:0060298">
    <property type="term" value="P:positive regulation of sarcomere organization"/>
    <property type="evidence" value="ECO:0007669"/>
    <property type="project" value="UniProtKB-ARBA"/>
</dbReference>
<feature type="domain" description="Ig-like" evidence="7">
    <location>
        <begin position="570"/>
        <end position="660"/>
    </location>
</feature>
<evidence type="ECO:0000256" key="6">
    <source>
        <dbReference type="SAM" id="MobiDB-lite"/>
    </source>
</evidence>